<dbReference type="InterPro" id="IPR001909">
    <property type="entry name" value="KRAB"/>
</dbReference>
<dbReference type="CDD" id="cd07765">
    <property type="entry name" value="KRAB_A-box"/>
    <property type="match status" value="1"/>
</dbReference>
<dbReference type="GO" id="GO:0006355">
    <property type="term" value="P:regulation of DNA-templated transcription"/>
    <property type="evidence" value="ECO:0007669"/>
    <property type="project" value="InterPro"/>
</dbReference>
<sequence>MSTKGSTRVPVTFHDVAVYFSEDEWEGLEEWRKELYLNIMREIHCVLISMGYSIVNPDTLFRIKKEEKPYVSNHLVCKKRESFPSRSSGSPIPCPDILLRIIKEEEFALCNSLPLKEKESALNPATQHPKETSIISVQIKEEEDPYLLGSQPSERAESFDNPTTSIPVVTSVFSINNKPQDSSSTKERLDLGKGFLEMSPGTTSLYMKEEKVAQETNRRGCVRQSILRTTASYR</sequence>
<proteinExistence type="predicted"/>
<feature type="domain" description="KRAB" evidence="1">
    <location>
        <begin position="11"/>
        <end position="82"/>
    </location>
</feature>
<dbReference type="SUPFAM" id="SSF109640">
    <property type="entry name" value="KRAB domain (Kruppel-associated box)"/>
    <property type="match status" value="1"/>
</dbReference>
<evidence type="ECO:0000313" key="3">
    <source>
        <dbReference type="Proteomes" id="UP001066276"/>
    </source>
</evidence>
<dbReference type="Gene3D" id="6.10.140.140">
    <property type="match status" value="1"/>
</dbReference>
<dbReference type="AlphaFoldDB" id="A0AAV7PRM9"/>
<evidence type="ECO:0000259" key="1">
    <source>
        <dbReference type="PROSITE" id="PS50805"/>
    </source>
</evidence>
<dbReference type="PROSITE" id="PS50805">
    <property type="entry name" value="KRAB"/>
    <property type="match status" value="1"/>
</dbReference>
<dbReference type="PANTHER" id="PTHR23232">
    <property type="entry name" value="KRAB DOMAIN C2H2 ZINC FINGER"/>
    <property type="match status" value="1"/>
</dbReference>
<dbReference type="PANTHER" id="PTHR23232:SF152">
    <property type="entry name" value="ZINC FINGER PROTEIN 182"/>
    <property type="match status" value="1"/>
</dbReference>
<dbReference type="Pfam" id="PF01352">
    <property type="entry name" value="KRAB"/>
    <property type="match status" value="1"/>
</dbReference>
<evidence type="ECO:0000313" key="2">
    <source>
        <dbReference type="EMBL" id="KAJ1130926.1"/>
    </source>
</evidence>
<comment type="caution">
    <text evidence="2">The sequence shown here is derived from an EMBL/GenBank/DDBJ whole genome shotgun (WGS) entry which is preliminary data.</text>
</comment>
<protein>
    <recommendedName>
        <fullName evidence="1">KRAB domain-containing protein</fullName>
    </recommendedName>
</protein>
<reference evidence="2" key="1">
    <citation type="journal article" date="2022" name="bioRxiv">
        <title>Sequencing and chromosome-scale assembly of the giantPleurodeles waltlgenome.</title>
        <authorList>
            <person name="Brown T."/>
            <person name="Elewa A."/>
            <person name="Iarovenko S."/>
            <person name="Subramanian E."/>
            <person name="Araus A.J."/>
            <person name="Petzold A."/>
            <person name="Susuki M."/>
            <person name="Suzuki K.-i.T."/>
            <person name="Hayashi T."/>
            <person name="Toyoda A."/>
            <person name="Oliveira C."/>
            <person name="Osipova E."/>
            <person name="Leigh N.D."/>
            <person name="Simon A."/>
            <person name="Yun M.H."/>
        </authorList>
    </citation>
    <scope>NUCLEOTIDE SEQUENCE</scope>
    <source>
        <strain evidence="2">20211129_DDA</strain>
        <tissue evidence="2">Liver</tissue>
    </source>
</reference>
<keyword evidence="3" id="KW-1185">Reference proteome</keyword>
<dbReference type="Proteomes" id="UP001066276">
    <property type="component" value="Chromosome 7"/>
</dbReference>
<dbReference type="InterPro" id="IPR050169">
    <property type="entry name" value="Krueppel_C2H2_ZnF"/>
</dbReference>
<dbReference type="EMBL" id="JANPWB010000011">
    <property type="protein sequence ID" value="KAJ1130926.1"/>
    <property type="molecule type" value="Genomic_DNA"/>
</dbReference>
<gene>
    <name evidence="2" type="ORF">NDU88_009270</name>
</gene>
<dbReference type="InterPro" id="IPR036051">
    <property type="entry name" value="KRAB_dom_sf"/>
</dbReference>
<accession>A0AAV7PRM9</accession>
<dbReference type="SMART" id="SM00349">
    <property type="entry name" value="KRAB"/>
    <property type="match status" value="1"/>
</dbReference>
<organism evidence="2 3">
    <name type="scientific">Pleurodeles waltl</name>
    <name type="common">Iberian ribbed newt</name>
    <dbReference type="NCBI Taxonomy" id="8319"/>
    <lineage>
        <taxon>Eukaryota</taxon>
        <taxon>Metazoa</taxon>
        <taxon>Chordata</taxon>
        <taxon>Craniata</taxon>
        <taxon>Vertebrata</taxon>
        <taxon>Euteleostomi</taxon>
        <taxon>Amphibia</taxon>
        <taxon>Batrachia</taxon>
        <taxon>Caudata</taxon>
        <taxon>Salamandroidea</taxon>
        <taxon>Salamandridae</taxon>
        <taxon>Pleurodelinae</taxon>
        <taxon>Pleurodeles</taxon>
    </lineage>
</organism>
<name>A0AAV7PRM9_PLEWA</name>